<comment type="caution">
    <text evidence="3">The sequence shown here is derived from an EMBL/GenBank/DDBJ whole genome shotgun (WGS) entry which is preliminary data.</text>
</comment>
<dbReference type="InterPro" id="IPR011992">
    <property type="entry name" value="EF-hand-dom_pair"/>
</dbReference>
<evidence type="ECO:0000313" key="3">
    <source>
        <dbReference type="EMBL" id="CAK9020801.1"/>
    </source>
</evidence>
<evidence type="ECO:0000313" key="4">
    <source>
        <dbReference type="Proteomes" id="UP001642484"/>
    </source>
</evidence>
<sequence>MWRRARPCGAERLEKGGFGLCHPFGADADLREEPCHWAESAAEPQLKTAFEMRSERHIKAKELCSGLLKFGGLYCAEQLRELLNKMEESLEGEKIVPVQFYEFLVCCRRLQDMVLNSAMEEFDNLDADEDGIIEGEELREFCKPLGFTLSNDEWEELLEEQEVSPDDDIDFEGAWNFLKGPVLSSLCGLLNGWTDRRRSFASRTGPMGNLLVETCAEEEWLHSNGAGGVGRSLSSLQR</sequence>
<name>A0ABP0K212_9DINO</name>
<dbReference type="InterPro" id="IPR002048">
    <property type="entry name" value="EF_hand_dom"/>
</dbReference>
<accession>A0ABP0K212</accession>
<dbReference type="Proteomes" id="UP001642484">
    <property type="component" value="Unassembled WGS sequence"/>
</dbReference>
<gene>
    <name evidence="3" type="ORF">CCMP2556_LOCUS14186</name>
</gene>
<evidence type="ECO:0000256" key="1">
    <source>
        <dbReference type="ARBA" id="ARBA00022837"/>
    </source>
</evidence>
<reference evidence="3 4" key="1">
    <citation type="submission" date="2024-02" db="EMBL/GenBank/DDBJ databases">
        <authorList>
            <person name="Chen Y."/>
            <person name="Shah S."/>
            <person name="Dougan E. K."/>
            <person name="Thang M."/>
            <person name="Chan C."/>
        </authorList>
    </citation>
    <scope>NUCLEOTIDE SEQUENCE [LARGE SCALE GENOMIC DNA]</scope>
</reference>
<dbReference type="Gene3D" id="1.10.238.10">
    <property type="entry name" value="EF-hand"/>
    <property type="match status" value="1"/>
</dbReference>
<dbReference type="PROSITE" id="PS00018">
    <property type="entry name" value="EF_HAND_1"/>
    <property type="match status" value="1"/>
</dbReference>
<keyword evidence="1" id="KW-0106">Calcium</keyword>
<dbReference type="SUPFAM" id="SSF47473">
    <property type="entry name" value="EF-hand"/>
    <property type="match status" value="1"/>
</dbReference>
<proteinExistence type="predicted"/>
<protein>
    <recommendedName>
        <fullName evidence="2">EF-hand domain-containing protein</fullName>
    </recommendedName>
</protein>
<evidence type="ECO:0000259" key="2">
    <source>
        <dbReference type="PROSITE" id="PS50222"/>
    </source>
</evidence>
<dbReference type="EMBL" id="CAXAMN010007213">
    <property type="protein sequence ID" value="CAK9020801.1"/>
    <property type="molecule type" value="Genomic_DNA"/>
</dbReference>
<dbReference type="PROSITE" id="PS50222">
    <property type="entry name" value="EF_HAND_2"/>
    <property type="match status" value="1"/>
</dbReference>
<organism evidence="3 4">
    <name type="scientific">Durusdinium trenchii</name>
    <dbReference type="NCBI Taxonomy" id="1381693"/>
    <lineage>
        <taxon>Eukaryota</taxon>
        <taxon>Sar</taxon>
        <taxon>Alveolata</taxon>
        <taxon>Dinophyceae</taxon>
        <taxon>Suessiales</taxon>
        <taxon>Symbiodiniaceae</taxon>
        <taxon>Durusdinium</taxon>
    </lineage>
</organism>
<dbReference type="InterPro" id="IPR018247">
    <property type="entry name" value="EF_Hand_1_Ca_BS"/>
</dbReference>
<keyword evidence="4" id="KW-1185">Reference proteome</keyword>
<feature type="domain" description="EF-hand" evidence="2">
    <location>
        <begin position="113"/>
        <end position="148"/>
    </location>
</feature>